<name>A0A409WR55_9AGAR</name>
<dbReference type="InterPro" id="IPR019317">
    <property type="entry name" value="BRI3"/>
</dbReference>
<keyword evidence="1" id="KW-0472">Membrane</keyword>
<protein>
    <submittedName>
        <fullName evidence="2">Uncharacterized protein</fullName>
    </submittedName>
</protein>
<dbReference type="EMBL" id="NHYE01004910">
    <property type="protein sequence ID" value="PPQ80993.1"/>
    <property type="molecule type" value="Genomic_DNA"/>
</dbReference>
<dbReference type="Pfam" id="PF10164">
    <property type="entry name" value="BRI3"/>
    <property type="match status" value="1"/>
</dbReference>
<dbReference type="OrthoDB" id="2564984at2759"/>
<dbReference type="AlphaFoldDB" id="A0A409WR55"/>
<evidence type="ECO:0000313" key="3">
    <source>
        <dbReference type="Proteomes" id="UP000284706"/>
    </source>
</evidence>
<reference evidence="2 3" key="1">
    <citation type="journal article" date="2018" name="Evol. Lett.">
        <title>Horizontal gene cluster transfer increased hallucinogenic mushroom diversity.</title>
        <authorList>
            <person name="Reynolds H.T."/>
            <person name="Vijayakumar V."/>
            <person name="Gluck-Thaler E."/>
            <person name="Korotkin H.B."/>
            <person name="Matheny P.B."/>
            <person name="Slot J.C."/>
        </authorList>
    </citation>
    <scope>NUCLEOTIDE SEQUENCE [LARGE SCALE GENOMIC DNA]</scope>
    <source>
        <strain evidence="2 3">SRW20</strain>
    </source>
</reference>
<feature type="transmembrane region" description="Helical" evidence="1">
    <location>
        <begin position="57"/>
        <end position="78"/>
    </location>
</feature>
<evidence type="ECO:0000256" key="1">
    <source>
        <dbReference type="SAM" id="Phobius"/>
    </source>
</evidence>
<keyword evidence="1" id="KW-1133">Transmembrane helix</keyword>
<gene>
    <name evidence="2" type="ORF">CVT26_003613</name>
</gene>
<sequence length="97" mass="10517">LLLHHGVAGPSYVAQPAPTIYNYVNPVTGEQVASLLPPNHPEMICLQEGRHVPHTQYGLLGILAAIFWFPLGIGLCLLDKRTRCSRCGQVIDEGICG</sequence>
<keyword evidence="3" id="KW-1185">Reference proteome</keyword>
<dbReference type="Proteomes" id="UP000284706">
    <property type="component" value="Unassembled WGS sequence"/>
</dbReference>
<accession>A0A409WR55</accession>
<dbReference type="InParanoid" id="A0A409WR55"/>
<keyword evidence="1" id="KW-0812">Transmembrane</keyword>
<organism evidence="2 3">
    <name type="scientific">Gymnopilus dilepis</name>
    <dbReference type="NCBI Taxonomy" id="231916"/>
    <lineage>
        <taxon>Eukaryota</taxon>
        <taxon>Fungi</taxon>
        <taxon>Dikarya</taxon>
        <taxon>Basidiomycota</taxon>
        <taxon>Agaricomycotina</taxon>
        <taxon>Agaricomycetes</taxon>
        <taxon>Agaricomycetidae</taxon>
        <taxon>Agaricales</taxon>
        <taxon>Agaricineae</taxon>
        <taxon>Hymenogastraceae</taxon>
        <taxon>Gymnopilus</taxon>
    </lineage>
</organism>
<evidence type="ECO:0000313" key="2">
    <source>
        <dbReference type="EMBL" id="PPQ80993.1"/>
    </source>
</evidence>
<comment type="caution">
    <text evidence="2">The sequence shown here is derived from an EMBL/GenBank/DDBJ whole genome shotgun (WGS) entry which is preliminary data.</text>
</comment>
<proteinExistence type="predicted"/>
<feature type="non-terminal residue" evidence="2">
    <location>
        <position position="1"/>
    </location>
</feature>